<protein>
    <submittedName>
        <fullName evidence="7">Uncharacterized protein</fullName>
    </submittedName>
</protein>
<organism evidence="7 8">
    <name type="scientific">Neocucurbitaria cava</name>
    <dbReference type="NCBI Taxonomy" id="798079"/>
    <lineage>
        <taxon>Eukaryota</taxon>
        <taxon>Fungi</taxon>
        <taxon>Dikarya</taxon>
        <taxon>Ascomycota</taxon>
        <taxon>Pezizomycotina</taxon>
        <taxon>Dothideomycetes</taxon>
        <taxon>Pleosporomycetidae</taxon>
        <taxon>Pleosporales</taxon>
        <taxon>Pleosporineae</taxon>
        <taxon>Cucurbitariaceae</taxon>
        <taxon>Neocucurbitaria</taxon>
    </lineage>
</organism>
<comment type="subcellular location">
    <subcellularLocation>
        <location evidence="1">Nucleus</location>
    </subcellularLocation>
</comment>
<feature type="compositionally biased region" description="Pro residues" evidence="6">
    <location>
        <begin position="866"/>
        <end position="886"/>
    </location>
</feature>
<dbReference type="SMART" id="SM01401">
    <property type="entry name" value="Sds3"/>
    <property type="match status" value="1"/>
</dbReference>
<feature type="compositionally biased region" description="Low complexity" evidence="6">
    <location>
        <begin position="65"/>
        <end position="78"/>
    </location>
</feature>
<evidence type="ECO:0000256" key="6">
    <source>
        <dbReference type="SAM" id="MobiDB-lite"/>
    </source>
</evidence>
<evidence type="ECO:0000256" key="4">
    <source>
        <dbReference type="ARBA" id="ARBA00023163"/>
    </source>
</evidence>
<feature type="region of interest" description="Disordered" evidence="6">
    <location>
        <begin position="636"/>
        <end position="667"/>
    </location>
</feature>
<feature type="compositionally biased region" description="Polar residues" evidence="6">
    <location>
        <begin position="176"/>
        <end position="188"/>
    </location>
</feature>
<dbReference type="GO" id="GO:0010468">
    <property type="term" value="P:regulation of gene expression"/>
    <property type="evidence" value="ECO:0007669"/>
    <property type="project" value="UniProtKB-ARBA"/>
</dbReference>
<dbReference type="Proteomes" id="UP001140560">
    <property type="component" value="Unassembled WGS sequence"/>
</dbReference>
<dbReference type="EMBL" id="JAPEUY010000009">
    <property type="protein sequence ID" value="KAJ4369895.1"/>
    <property type="molecule type" value="Genomic_DNA"/>
</dbReference>
<feature type="region of interest" description="Disordered" evidence="6">
    <location>
        <begin position="689"/>
        <end position="1052"/>
    </location>
</feature>
<evidence type="ECO:0000256" key="1">
    <source>
        <dbReference type="ARBA" id="ARBA00004123"/>
    </source>
</evidence>
<sequence length="1052" mass="116114">MPPKRKSKGPKAATHTSLKTPAGNRASAVSNKRRASHSLQGSKMSRLTPSVPFQMTTRRGAKTTSNHASPVGSSSASSDSRRNSMNGIAQFEDAPSDLEDEQPAKRSRISTDSGSPQISNASFDNNNTPVNGAQTPELQMPVPDAISTASRIAGKKRRASDDSSQSSKTLGPRQNGLLTRTQSDISEQQPRRKKRKTREAPADAADQPPELTDASTAPNSPEQIQDVDGSQGLQNVLPTNGDAPTKSGRRLPGRRRQPHPDISVEIDLRRQLNLKMSYRSLAKVQKAVLEEMSTRTTNNLEKDPDYHKQCPEYKPLMASLDQRRDSRLDQINAMRTYRLDQLERVRVAEERIQREQYINRFKELQDDFLLQCYFRMKKVEREMKGVESNATDDEDNVVAPTYTDEPHHNADDRIGSKFASRSRAYVEADKELENDSRRARFNQARAVFVEKEDDADDSIEEVSGGFARYTGPDRTEAILHHNITSLADAAIAVERTPSIIPNEHASLLMMLADVSTQQLRTDRMQETQYHNQQTQLPQPPSSKRATTPMIKQELTKQMSPVFAPPELPSTMPSQAAHSSPINVSQPAVDLGQEASYSDASGVDAMKDVEAAKHTTPVRVSTHRIMDILNDDQEVPVSRLRESQQPAQEPTSPSRREVPTQPNLEPQSDAMRLNAIVDRQEPPVDQALMDALGEPSNAPSNPPSSPPSNTQSWPRSSIAPSSESEDALRRRDPLRKIRALLDRKAREYGREPPDRTQPDYYPRPEYAQFRASLPGNQQRADIAGYDPTRPSAGLYSASPIATSAYPEAARRGSHDQSAPHWEHDRRMSASQVPQQTAASPYQESAPQPYQREHNKPAATPPTHQSPYAPPPGSLPLPPKPPGPPPSGPINFRFAHYDPAPPRQSYPPPSPSYPPGPHGSLGPPPPQYSNQYGGTPAYQGGYVPPLGSFQAPPPPPTSSMPSYPPLKIHQYGGQPILPANMAPPPPSGPPMTFVGQPAPPPAFSPLPSQSLEQEGQRERPPEPQARPRRQYRSYHAPGTQFRSYQGPGERRRGG</sequence>
<evidence type="ECO:0000256" key="5">
    <source>
        <dbReference type="ARBA" id="ARBA00023242"/>
    </source>
</evidence>
<dbReference type="GO" id="GO:0005654">
    <property type="term" value="C:nucleoplasm"/>
    <property type="evidence" value="ECO:0007669"/>
    <property type="project" value="UniProtKB-ARBA"/>
</dbReference>
<feature type="compositionally biased region" description="Polar residues" evidence="6">
    <location>
        <begin position="827"/>
        <end position="846"/>
    </location>
</feature>
<reference evidence="7" key="1">
    <citation type="submission" date="2022-10" db="EMBL/GenBank/DDBJ databases">
        <title>Tapping the CABI collections for fungal endophytes: first genome assemblies for Collariella, Neodidymelliopsis, Ascochyta clinopodiicola, Didymella pomorum, Didymosphaeria variabile, Neocosmospora piperis and Neocucurbitaria cava.</title>
        <authorList>
            <person name="Hill R."/>
        </authorList>
    </citation>
    <scope>NUCLEOTIDE SEQUENCE</scope>
    <source>
        <strain evidence="7">IMI 356814</strain>
    </source>
</reference>
<feature type="compositionally biased region" description="Basic residues" evidence="6">
    <location>
        <begin position="247"/>
        <end position="257"/>
    </location>
</feature>
<evidence type="ECO:0000313" key="7">
    <source>
        <dbReference type="EMBL" id="KAJ4369895.1"/>
    </source>
</evidence>
<comment type="caution">
    <text evidence="7">The sequence shown here is derived from an EMBL/GenBank/DDBJ whole genome shotgun (WGS) entry which is preliminary data.</text>
</comment>
<feature type="compositionally biased region" description="Basic and acidic residues" evidence="6">
    <location>
        <begin position="725"/>
        <end position="756"/>
    </location>
</feature>
<feature type="compositionally biased region" description="Pro residues" evidence="6">
    <location>
        <begin position="949"/>
        <end position="962"/>
    </location>
</feature>
<feature type="compositionally biased region" description="Polar residues" evidence="6">
    <location>
        <begin position="213"/>
        <end position="223"/>
    </location>
</feature>
<name>A0A9W9CM89_9PLEO</name>
<keyword evidence="3" id="KW-0805">Transcription regulation</keyword>
<keyword evidence="2" id="KW-0678">Repressor</keyword>
<keyword evidence="4" id="KW-0804">Transcription</keyword>
<feature type="compositionally biased region" description="Polar residues" evidence="6">
    <location>
        <begin position="37"/>
        <end position="57"/>
    </location>
</feature>
<dbReference type="AlphaFoldDB" id="A0A9W9CM89"/>
<feature type="compositionally biased region" description="Pro residues" evidence="6">
    <location>
        <begin position="897"/>
        <end position="925"/>
    </location>
</feature>
<keyword evidence="5" id="KW-0539">Nucleus</keyword>
<feature type="compositionally biased region" description="Basic and acidic residues" evidence="6">
    <location>
        <begin position="404"/>
        <end position="413"/>
    </location>
</feature>
<proteinExistence type="predicted"/>
<feature type="region of interest" description="Disordered" evidence="6">
    <location>
        <begin position="385"/>
        <end position="413"/>
    </location>
</feature>
<evidence type="ECO:0000313" key="8">
    <source>
        <dbReference type="Proteomes" id="UP001140560"/>
    </source>
</evidence>
<feature type="compositionally biased region" description="Polar residues" evidence="6">
    <location>
        <begin position="642"/>
        <end position="652"/>
    </location>
</feature>
<gene>
    <name evidence="7" type="ORF">N0V83_005659</name>
</gene>
<evidence type="ECO:0000256" key="3">
    <source>
        <dbReference type="ARBA" id="ARBA00023015"/>
    </source>
</evidence>
<keyword evidence="8" id="KW-1185">Reference proteome</keyword>
<dbReference type="OrthoDB" id="4188028at2759"/>
<feature type="region of interest" description="Disordered" evidence="6">
    <location>
        <begin position="526"/>
        <end position="545"/>
    </location>
</feature>
<feature type="region of interest" description="Disordered" evidence="6">
    <location>
        <begin position="1"/>
        <end position="262"/>
    </location>
</feature>
<feature type="compositionally biased region" description="Polar residues" evidence="6">
    <location>
        <begin position="709"/>
        <end position="721"/>
    </location>
</feature>
<accession>A0A9W9CM89</accession>
<feature type="compositionally biased region" description="Polar residues" evidence="6">
    <location>
        <begin position="110"/>
        <end position="137"/>
    </location>
</feature>
<dbReference type="InterPro" id="IPR013907">
    <property type="entry name" value="Sds3"/>
</dbReference>
<evidence type="ECO:0000256" key="2">
    <source>
        <dbReference type="ARBA" id="ARBA00022491"/>
    </source>
</evidence>